<dbReference type="Proteomes" id="UP000593594">
    <property type="component" value="Chromosome"/>
</dbReference>
<feature type="domain" description="Methyltransferase type 11" evidence="1">
    <location>
        <begin position="44"/>
        <end position="131"/>
    </location>
</feature>
<organism evidence="2 3">
    <name type="scientific">Kaustia mangrovi</name>
    <dbReference type="NCBI Taxonomy" id="2593653"/>
    <lineage>
        <taxon>Bacteria</taxon>
        <taxon>Pseudomonadati</taxon>
        <taxon>Pseudomonadota</taxon>
        <taxon>Alphaproteobacteria</taxon>
        <taxon>Hyphomicrobiales</taxon>
        <taxon>Parvibaculaceae</taxon>
        <taxon>Kaustia</taxon>
    </lineage>
</organism>
<evidence type="ECO:0000313" key="2">
    <source>
        <dbReference type="EMBL" id="QPC44737.1"/>
    </source>
</evidence>
<name>A0A7S8C7G7_9HYPH</name>
<evidence type="ECO:0000259" key="1">
    <source>
        <dbReference type="Pfam" id="PF08241"/>
    </source>
</evidence>
<reference evidence="2 3" key="1">
    <citation type="submission" date="2020-06" db="EMBL/GenBank/DDBJ databases">
        <title>Genome sequence of 2 isolates from Red Sea Mangroves.</title>
        <authorList>
            <person name="Sefrji F."/>
            <person name="Michoud G."/>
            <person name="Merlino G."/>
            <person name="Daffonchio D."/>
        </authorList>
    </citation>
    <scope>NUCLEOTIDE SEQUENCE [LARGE SCALE GENOMIC DNA]</scope>
    <source>
        <strain evidence="2 3">R1DC25</strain>
    </source>
</reference>
<dbReference type="SUPFAM" id="SSF53335">
    <property type="entry name" value="S-adenosyl-L-methionine-dependent methyltransferases"/>
    <property type="match status" value="1"/>
</dbReference>
<dbReference type="GO" id="GO:0032259">
    <property type="term" value="P:methylation"/>
    <property type="evidence" value="ECO:0007669"/>
    <property type="project" value="UniProtKB-KW"/>
</dbReference>
<dbReference type="PANTHER" id="PTHR43861">
    <property type="entry name" value="TRANS-ACONITATE 2-METHYLTRANSFERASE-RELATED"/>
    <property type="match status" value="1"/>
</dbReference>
<dbReference type="PANTHER" id="PTHR43861:SF1">
    <property type="entry name" value="TRANS-ACONITATE 2-METHYLTRANSFERASE"/>
    <property type="match status" value="1"/>
</dbReference>
<keyword evidence="2" id="KW-0489">Methyltransferase</keyword>
<proteinExistence type="predicted"/>
<keyword evidence="2" id="KW-0808">Transferase</keyword>
<dbReference type="AlphaFoldDB" id="A0A7S8C7G7"/>
<gene>
    <name evidence="2" type="ORF">HW532_19760</name>
</gene>
<dbReference type="EMBL" id="CP058214">
    <property type="protein sequence ID" value="QPC44737.1"/>
    <property type="molecule type" value="Genomic_DNA"/>
</dbReference>
<dbReference type="InterPro" id="IPR013216">
    <property type="entry name" value="Methyltransf_11"/>
</dbReference>
<keyword evidence="3" id="KW-1185">Reference proteome</keyword>
<dbReference type="Gene3D" id="3.40.50.150">
    <property type="entry name" value="Vaccinia Virus protein VP39"/>
    <property type="match status" value="1"/>
</dbReference>
<dbReference type="RefSeq" id="WP_213162106.1">
    <property type="nucleotide sequence ID" value="NZ_CP058214.1"/>
</dbReference>
<dbReference type="InterPro" id="IPR029063">
    <property type="entry name" value="SAM-dependent_MTases_sf"/>
</dbReference>
<dbReference type="Pfam" id="PF08241">
    <property type="entry name" value="Methyltransf_11"/>
    <property type="match status" value="1"/>
</dbReference>
<dbReference type="KEGG" id="kmn:HW532_19760"/>
<dbReference type="CDD" id="cd02440">
    <property type="entry name" value="AdoMet_MTases"/>
    <property type="match status" value="1"/>
</dbReference>
<protein>
    <submittedName>
        <fullName evidence="2">Class I SAM-dependent methyltransferase</fullName>
    </submittedName>
</protein>
<dbReference type="GO" id="GO:0008757">
    <property type="term" value="F:S-adenosylmethionine-dependent methyltransferase activity"/>
    <property type="evidence" value="ECO:0007669"/>
    <property type="project" value="InterPro"/>
</dbReference>
<accession>A0A7S8C7G7</accession>
<evidence type="ECO:0000313" key="3">
    <source>
        <dbReference type="Proteomes" id="UP000593594"/>
    </source>
</evidence>
<sequence>MTGASPADWQSWSAEQYGTHARFVADLAGEIVSWLAPRPGERILDLGCGDGALTEQLAATGAEVVGVDASEDLARAARARGLDIRVRDGEALDFEAEFDAVFSNAALHWMTRPEKVVAGIRRALKPGGRFVAEFGGHGNVAAIATALRATARTRGGDQGLASPWYFPSTEDYGTLLGEHGFSVRRIGLYPRQTPLKSGMAAWLAVFREPFFAQYGEERTVVAAEVEDLLRPALCDAHGNWMADYVRLRVEAVLA</sequence>